<proteinExistence type="predicted"/>
<evidence type="ECO:0000313" key="1">
    <source>
        <dbReference type="EMBL" id="KKL72161.1"/>
    </source>
</evidence>
<reference evidence="1" key="1">
    <citation type="journal article" date="2015" name="Nature">
        <title>Complex archaea that bridge the gap between prokaryotes and eukaryotes.</title>
        <authorList>
            <person name="Spang A."/>
            <person name="Saw J.H."/>
            <person name="Jorgensen S.L."/>
            <person name="Zaremba-Niedzwiedzka K."/>
            <person name="Martijn J."/>
            <person name="Lind A.E."/>
            <person name="van Eijk R."/>
            <person name="Schleper C."/>
            <person name="Guy L."/>
            <person name="Ettema T.J."/>
        </authorList>
    </citation>
    <scope>NUCLEOTIDE SEQUENCE</scope>
</reference>
<organism evidence="1">
    <name type="scientific">marine sediment metagenome</name>
    <dbReference type="NCBI Taxonomy" id="412755"/>
    <lineage>
        <taxon>unclassified sequences</taxon>
        <taxon>metagenomes</taxon>
        <taxon>ecological metagenomes</taxon>
    </lineage>
</organism>
<dbReference type="EMBL" id="LAZR01025357">
    <property type="protein sequence ID" value="KKL72161.1"/>
    <property type="molecule type" value="Genomic_DNA"/>
</dbReference>
<gene>
    <name evidence="1" type="ORF">LCGC14_2087720</name>
</gene>
<accession>A0A0F9F126</accession>
<protein>
    <submittedName>
        <fullName evidence="1">Uncharacterized protein</fullName>
    </submittedName>
</protein>
<sequence>MRVQESEALPLHSKMQDINALELARLKSMQDMCTSPILSTYSITTSNFWISKICQTLISSPQDFLVNLLALMANAKASRTAEVTYFNTLLELSNANALSTCSLKIPQHYSTMTTEPHSGKYYKPFGKTGMMHNGKLLTATISSHKIEEGSTLSQVLQKRVR</sequence>
<name>A0A0F9F126_9ZZZZ</name>
<feature type="non-terminal residue" evidence="1">
    <location>
        <position position="161"/>
    </location>
</feature>
<dbReference type="AlphaFoldDB" id="A0A0F9F126"/>
<comment type="caution">
    <text evidence="1">The sequence shown here is derived from an EMBL/GenBank/DDBJ whole genome shotgun (WGS) entry which is preliminary data.</text>
</comment>